<dbReference type="InterPro" id="IPR009100">
    <property type="entry name" value="AcylCoA_DH/oxidase_NM_dom_sf"/>
</dbReference>
<dbReference type="Gene3D" id="1.20.140.10">
    <property type="entry name" value="Butyryl-CoA Dehydrogenase, subunit A, domain 3"/>
    <property type="match status" value="2"/>
</dbReference>
<dbReference type="InterPro" id="IPR006091">
    <property type="entry name" value="Acyl-CoA_Oxase/DH_mid-dom"/>
</dbReference>
<name>A0A7R9P6V3_TIMCA</name>
<evidence type="ECO:0000256" key="5">
    <source>
        <dbReference type="ARBA" id="ARBA00022630"/>
    </source>
</evidence>
<evidence type="ECO:0000256" key="16">
    <source>
        <dbReference type="ARBA" id="ARBA00049224"/>
    </source>
</evidence>
<keyword evidence="8" id="KW-0809">Transit peptide</keyword>
<dbReference type="PROSITE" id="PS00073">
    <property type="entry name" value="ACYL_COA_DH_2"/>
    <property type="match status" value="1"/>
</dbReference>
<evidence type="ECO:0000259" key="19">
    <source>
        <dbReference type="Pfam" id="PF02770"/>
    </source>
</evidence>
<comment type="catalytic activity">
    <reaction evidence="13">
        <text>oxidized [electron-transfer flavoprotein] + hexadecanoyl-CoA + H(+) = (2E)-hexadecenoyl-CoA + reduced [electron-transfer flavoprotein]</text>
        <dbReference type="Rhea" id="RHEA:43448"/>
        <dbReference type="Rhea" id="RHEA-COMP:10685"/>
        <dbReference type="Rhea" id="RHEA-COMP:10686"/>
        <dbReference type="ChEBI" id="CHEBI:15378"/>
        <dbReference type="ChEBI" id="CHEBI:57379"/>
        <dbReference type="ChEBI" id="CHEBI:57692"/>
        <dbReference type="ChEBI" id="CHEBI:58307"/>
        <dbReference type="ChEBI" id="CHEBI:61526"/>
    </reaction>
    <physiologicalReaction direction="left-to-right" evidence="13">
        <dbReference type="Rhea" id="RHEA:43449"/>
    </physiologicalReaction>
</comment>
<evidence type="ECO:0000256" key="1">
    <source>
        <dbReference type="ARBA" id="ARBA00001974"/>
    </source>
</evidence>
<dbReference type="Gene3D" id="2.40.110.10">
    <property type="entry name" value="Butyryl-CoA Dehydrogenase, subunit A, domain 2"/>
    <property type="match status" value="1"/>
</dbReference>
<feature type="domain" description="Acyl-CoA dehydrogenase/oxidase C-terminal" evidence="18">
    <location>
        <begin position="401"/>
        <end position="548"/>
    </location>
</feature>
<comment type="subcellular location">
    <subcellularLocation>
        <location evidence="2">Mitochondrion inner membrane</location>
        <topology evidence="2">Peripheral membrane protein</topology>
    </subcellularLocation>
</comment>
<keyword evidence="10 17" id="KW-0560">Oxidoreductase</keyword>
<dbReference type="EMBL" id="OE180656">
    <property type="protein sequence ID" value="CAD7571704.1"/>
    <property type="molecule type" value="Genomic_DNA"/>
</dbReference>
<dbReference type="SUPFAM" id="SSF47203">
    <property type="entry name" value="Acyl-CoA dehydrogenase C-terminal domain-like"/>
    <property type="match status" value="1"/>
</dbReference>
<dbReference type="PANTHER" id="PTHR43884">
    <property type="entry name" value="ACYL-COA DEHYDROGENASE"/>
    <property type="match status" value="1"/>
</dbReference>
<dbReference type="GO" id="GO:0003995">
    <property type="term" value="F:acyl-CoA dehydrogenase activity"/>
    <property type="evidence" value="ECO:0007669"/>
    <property type="project" value="InterPro"/>
</dbReference>
<evidence type="ECO:0000256" key="2">
    <source>
        <dbReference type="ARBA" id="ARBA00004637"/>
    </source>
</evidence>
<dbReference type="PROSITE" id="PS00072">
    <property type="entry name" value="ACYL_COA_DH_1"/>
    <property type="match status" value="1"/>
</dbReference>
<keyword evidence="4" id="KW-0597">Phosphoprotein</keyword>
<evidence type="ECO:0000256" key="4">
    <source>
        <dbReference type="ARBA" id="ARBA00022553"/>
    </source>
</evidence>
<evidence type="ECO:0000259" key="18">
    <source>
        <dbReference type="Pfam" id="PF00441"/>
    </source>
</evidence>
<keyword evidence="12" id="KW-0472">Membrane</keyword>
<sequence>MCTTITRLLLLKNSSRSLIIRTYVESTSPQIRPSFEAIKIKSPSRPKLTKIKKPPFAKSLFAGEIDPDVMTYPEVLDEDTLKALNERLLTIEDFFAKQVDSAAIDSAGCIPPDILEGLKQLDLFGQQIPVEYGGLGLTVTEFARLSEALASDPSIFLLLAAHQLLGLQGLLIAGTEEQKYRYLPRLANGDWVAALCLSESESGSDLTSIKTQATLSEDGDTWVINGSKNWVTNGNIANLYIVFAKTKMEDHKGQIHDRTTAFLVEREFEGVSCGQPDDKLGIRGTSTCERNTDLTLLLLLLGKEEHRFGTYTAASGQRGTQIGHVYCCFWGKRNTDLALLLLLLGKEEHRFDTSNAASGQRGTQIWHFYCCFWAKRNTDLILTVFFKETSVPVENVLGEVNKGFNLALDILNGSRYGMGGLLTEVLKKFIGWATEHVVNRNQLGKTLKDFELIQEKLAKVTSTTYAVESMTYLLAAMLDTYEDPDCTMEAAMLKVFGTETCWNGINDCLQLLGGKGYLKNYPYERLLRDMRITMLVDGANDALRFFIAFKGLQHVGPLLNERVKGMRNPLNNPGLVFKTLWKRRNQDKDDPSLNLGLCNNLHPALEVPSKLLEYCVLRLQYASEMVLTRHGSEVGEHQMELNLSTSHDKVDLLSIPQQFLALDTRFGRSY</sequence>
<evidence type="ECO:0000259" key="20">
    <source>
        <dbReference type="Pfam" id="PF02771"/>
    </source>
</evidence>
<evidence type="ECO:0000256" key="8">
    <source>
        <dbReference type="ARBA" id="ARBA00022946"/>
    </source>
</evidence>
<comment type="similarity">
    <text evidence="3 17">Belongs to the acyl-CoA dehydrogenase family.</text>
</comment>
<comment type="catalytic activity">
    <reaction evidence="16">
        <text>octadecanoyl-CoA + oxidized [electron-transfer flavoprotein] + H(+) = (2E)-octadecenoyl-CoA + reduced [electron-transfer flavoprotein]</text>
        <dbReference type="Rhea" id="RHEA:47240"/>
        <dbReference type="Rhea" id="RHEA-COMP:10685"/>
        <dbReference type="Rhea" id="RHEA-COMP:10686"/>
        <dbReference type="ChEBI" id="CHEBI:15378"/>
        <dbReference type="ChEBI" id="CHEBI:57394"/>
        <dbReference type="ChEBI" id="CHEBI:57692"/>
        <dbReference type="ChEBI" id="CHEBI:58307"/>
        <dbReference type="ChEBI" id="CHEBI:71412"/>
    </reaction>
    <physiologicalReaction direction="left-to-right" evidence="16">
        <dbReference type="Rhea" id="RHEA:47241"/>
    </physiologicalReaction>
</comment>
<dbReference type="InterPro" id="IPR006089">
    <property type="entry name" value="Acyl-CoA_DH_CS"/>
</dbReference>
<dbReference type="InterPro" id="IPR046373">
    <property type="entry name" value="Acyl-CoA_Oxase/DH_mid-dom_sf"/>
</dbReference>
<evidence type="ECO:0000256" key="3">
    <source>
        <dbReference type="ARBA" id="ARBA00009347"/>
    </source>
</evidence>
<dbReference type="InterPro" id="IPR013786">
    <property type="entry name" value="AcylCoA_DH/ox_N"/>
</dbReference>
<protein>
    <submittedName>
        <fullName evidence="21">(California timema) hypothetical protein</fullName>
    </submittedName>
</protein>
<dbReference type="Pfam" id="PF02770">
    <property type="entry name" value="Acyl-CoA_dh_M"/>
    <property type="match status" value="1"/>
</dbReference>
<evidence type="ECO:0000256" key="14">
    <source>
        <dbReference type="ARBA" id="ARBA00049038"/>
    </source>
</evidence>
<evidence type="ECO:0000313" key="21">
    <source>
        <dbReference type="EMBL" id="CAD7571704.1"/>
    </source>
</evidence>
<keyword evidence="9" id="KW-0007">Acetylation</keyword>
<dbReference type="InterPro" id="IPR037069">
    <property type="entry name" value="AcylCoA_DH/ox_N_sf"/>
</dbReference>
<dbReference type="Pfam" id="PF00441">
    <property type="entry name" value="Acyl-CoA_dh_1"/>
    <property type="match status" value="1"/>
</dbReference>
<comment type="catalytic activity">
    <reaction evidence="14">
        <text>tetradecanoyl-CoA + oxidized [electron-transfer flavoprotein] + H(+) = (2E)-tetradecenoyl-CoA + reduced [electron-transfer flavoprotein]</text>
        <dbReference type="Rhea" id="RHEA:47316"/>
        <dbReference type="Rhea" id="RHEA-COMP:10685"/>
        <dbReference type="Rhea" id="RHEA-COMP:10686"/>
        <dbReference type="ChEBI" id="CHEBI:15378"/>
        <dbReference type="ChEBI" id="CHEBI:57385"/>
        <dbReference type="ChEBI" id="CHEBI:57692"/>
        <dbReference type="ChEBI" id="CHEBI:58307"/>
        <dbReference type="ChEBI" id="CHEBI:61405"/>
    </reaction>
    <physiologicalReaction direction="left-to-right" evidence="14">
        <dbReference type="Rhea" id="RHEA:47317"/>
    </physiologicalReaction>
</comment>
<evidence type="ECO:0000256" key="13">
    <source>
        <dbReference type="ARBA" id="ARBA00047916"/>
    </source>
</evidence>
<feature type="domain" description="Acyl-CoA oxidase/dehydrogenase middle" evidence="19">
    <location>
        <begin position="194"/>
        <end position="289"/>
    </location>
</feature>
<evidence type="ECO:0000256" key="12">
    <source>
        <dbReference type="ARBA" id="ARBA00023136"/>
    </source>
</evidence>
<dbReference type="AlphaFoldDB" id="A0A7R9P6V3"/>
<dbReference type="InterPro" id="IPR036250">
    <property type="entry name" value="AcylCo_DH-like_C"/>
</dbReference>
<evidence type="ECO:0000256" key="6">
    <source>
        <dbReference type="ARBA" id="ARBA00022792"/>
    </source>
</evidence>
<dbReference type="PANTHER" id="PTHR43884:SF9">
    <property type="entry name" value="COMPLEX I ASSEMBLY FACTOR ACAD9, MITOCHONDRIAL"/>
    <property type="match status" value="1"/>
</dbReference>
<comment type="cofactor">
    <cofactor evidence="1 17">
        <name>FAD</name>
        <dbReference type="ChEBI" id="CHEBI:57692"/>
    </cofactor>
</comment>
<keyword evidence="7 17" id="KW-0274">FAD</keyword>
<evidence type="ECO:0000256" key="11">
    <source>
        <dbReference type="ARBA" id="ARBA00023128"/>
    </source>
</evidence>
<comment type="catalytic activity">
    <reaction evidence="15">
        <text>eicosanoyl-CoA + oxidized [electron-transfer flavoprotein] + H(+) = (2E)-eicosenoyl-CoA + reduced [electron-transfer flavoprotein]</text>
        <dbReference type="Rhea" id="RHEA:47236"/>
        <dbReference type="Rhea" id="RHEA-COMP:10685"/>
        <dbReference type="Rhea" id="RHEA-COMP:10686"/>
        <dbReference type="ChEBI" id="CHEBI:15378"/>
        <dbReference type="ChEBI" id="CHEBI:57380"/>
        <dbReference type="ChEBI" id="CHEBI:57692"/>
        <dbReference type="ChEBI" id="CHEBI:58307"/>
        <dbReference type="ChEBI" id="CHEBI:74691"/>
    </reaction>
    <physiologicalReaction direction="left-to-right" evidence="15">
        <dbReference type="Rhea" id="RHEA:47237"/>
    </physiologicalReaction>
</comment>
<proteinExistence type="inferred from homology"/>
<dbReference type="GO" id="GO:0006631">
    <property type="term" value="P:fatty acid metabolic process"/>
    <property type="evidence" value="ECO:0007669"/>
    <property type="project" value="UniProtKB-ARBA"/>
</dbReference>
<dbReference type="FunFam" id="2.40.110.10:FF:000006">
    <property type="entry name" value="very long-chain specific acyl-CoA dehydrogenase, mitochondrial"/>
    <property type="match status" value="1"/>
</dbReference>
<evidence type="ECO:0000256" key="9">
    <source>
        <dbReference type="ARBA" id="ARBA00022990"/>
    </source>
</evidence>
<dbReference type="FunFam" id="1.10.540.10:FF:000001">
    <property type="entry name" value="Very long-chain-specific acyl-CoA dehydrogenase, mitochondrial"/>
    <property type="match status" value="1"/>
</dbReference>
<evidence type="ECO:0000256" key="7">
    <source>
        <dbReference type="ARBA" id="ARBA00022827"/>
    </source>
</evidence>
<dbReference type="Pfam" id="PF02771">
    <property type="entry name" value="Acyl-CoA_dh_N"/>
    <property type="match status" value="1"/>
</dbReference>
<dbReference type="SUPFAM" id="SSF56645">
    <property type="entry name" value="Acyl-CoA dehydrogenase NM domain-like"/>
    <property type="match status" value="1"/>
</dbReference>
<dbReference type="InterPro" id="IPR009075">
    <property type="entry name" value="AcylCo_DH/oxidase_C"/>
</dbReference>
<evidence type="ECO:0000256" key="17">
    <source>
        <dbReference type="RuleBase" id="RU362125"/>
    </source>
</evidence>
<keyword evidence="6" id="KW-0999">Mitochondrion inner membrane</keyword>
<keyword evidence="11" id="KW-0496">Mitochondrion</keyword>
<dbReference type="GO" id="GO:0050660">
    <property type="term" value="F:flavin adenine dinucleotide binding"/>
    <property type="evidence" value="ECO:0007669"/>
    <property type="project" value="InterPro"/>
</dbReference>
<dbReference type="FunFam" id="1.20.140.10:FF:000008">
    <property type="entry name" value="acyl-CoA dehydrogenase family member 9, mitochondrial"/>
    <property type="match status" value="1"/>
</dbReference>
<reference evidence="21" key="1">
    <citation type="submission" date="2020-11" db="EMBL/GenBank/DDBJ databases">
        <authorList>
            <person name="Tran Van P."/>
        </authorList>
    </citation>
    <scope>NUCLEOTIDE SEQUENCE</scope>
</reference>
<evidence type="ECO:0000256" key="15">
    <source>
        <dbReference type="ARBA" id="ARBA00049140"/>
    </source>
</evidence>
<feature type="domain" description="Acyl-CoA dehydrogenase/oxidase N-terminal" evidence="20">
    <location>
        <begin position="90"/>
        <end position="190"/>
    </location>
</feature>
<evidence type="ECO:0000256" key="10">
    <source>
        <dbReference type="ARBA" id="ARBA00023002"/>
    </source>
</evidence>
<dbReference type="Gene3D" id="1.10.540.10">
    <property type="entry name" value="Acyl-CoA dehydrogenase/oxidase, N-terminal domain"/>
    <property type="match status" value="1"/>
</dbReference>
<accession>A0A7R9P6V3</accession>
<keyword evidence="5 17" id="KW-0285">Flavoprotein</keyword>
<gene>
    <name evidence="21" type="ORF">TCMB3V08_LOCUS4370</name>
</gene>
<dbReference type="GO" id="GO:0005743">
    <property type="term" value="C:mitochondrial inner membrane"/>
    <property type="evidence" value="ECO:0007669"/>
    <property type="project" value="UniProtKB-SubCell"/>
</dbReference>
<organism evidence="21">
    <name type="scientific">Timema californicum</name>
    <name type="common">California timema</name>
    <name type="synonym">Walking stick</name>
    <dbReference type="NCBI Taxonomy" id="61474"/>
    <lineage>
        <taxon>Eukaryota</taxon>
        <taxon>Metazoa</taxon>
        <taxon>Ecdysozoa</taxon>
        <taxon>Arthropoda</taxon>
        <taxon>Hexapoda</taxon>
        <taxon>Insecta</taxon>
        <taxon>Pterygota</taxon>
        <taxon>Neoptera</taxon>
        <taxon>Polyneoptera</taxon>
        <taxon>Phasmatodea</taxon>
        <taxon>Timematodea</taxon>
        <taxon>Timematoidea</taxon>
        <taxon>Timematidae</taxon>
        <taxon>Timema</taxon>
    </lineage>
</organism>